<evidence type="ECO:0000256" key="5">
    <source>
        <dbReference type="SAM" id="SignalP"/>
    </source>
</evidence>
<dbReference type="PANTHER" id="PTHR11461">
    <property type="entry name" value="SERINE PROTEASE INHIBITOR, SERPIN"/>
    <property type="match status" value="1"/>
</dbReference>
<dbReference type="InterPro" id="IPR036186">
    <property type="entry name" value="Serpin_sf"/>
</dbReference>
<keyword evidence="8" id="KW-1185">Reference proteome</keyword>
<proteinExistence type="inferred from homology"/>
<feature type="chain" id="PRO_5019480642" evidence="5">
    <location>
        <begin position="19"/>
        <end position="401"/>
    </location>
</feature>
<evidence type="ECO:0000313" key="8">
    <source>
        <dbReference type="Proteomes" id="UP000288716"/>
    </source>
</evidence>
<keyword evidence="3" id="KW-0722">Serine protease inhibitor</keyword>
<evidence type="ECO:0000259" key="6">
    <source>
        <dbReference type="Pfam" id="PF00079"/>
    </source>
</evidence>
<dbReference type="Gene3D" id="2.30.39.10">
    <property type="entry name" value="Alpha-1-antitrypsin, domain 1"/>
    <property type="match status" value="1"/>
</dbReference>
<dbReference type="InterPro" id="IPR042178">
    <property type="entry name" value="Serpin_sf_1"/>
</dbReference>
<dbReference type="Pfam" id="PF00079">
    <property type="entry name" value="Serpin"/>
    <property type="match status" value="1"/>
</dbReference>
<dbReference type="InterPro" id="IPR023796">
    <property type="entry name" value="Serpin_dom"/>
</dbReference>
<dbReference type="AlphaFoldDB" id="A0A443S7S4"/>
<dbReference type="Proteomes" id="UP000288716">
    <property type="component" value="Unassembled WGS sequence"/>
</dbReference>
<evidence type="ECO:0000256" key="4">
    <source>
        <dbReference type="ARBA" id="ARBA00023180"/>
    </source>
</evidence>
<keyword evidence="4" id="KW-0325">Glycoprotein</keyword>
<sequence length="401" mass="45817">MFCSITLTLLLQIICVTSKILVRPSSTKFVPPNSTEIKKLSTVSNEFCLDVIKSCLQVKEPNCVFDAFNFMLTVGSFMGDFGPVEKPMFFAAFRYILEFTSLDEVVELFKKNFTKYHSGHTLFAINQKFNLSGPFWKKLKEYKYVWLKLVDMEHEADVEALEMVEDMKNFTQSEDIEKALNNKLNVSKDDKWVVLHASKLEQNFVYPFDERKTANGNFSNFGKENTTVKFMNMKRKLNYTSNENFSAIMLPLENQYEFVIWCPSDGIDYHTFVGNLSHQKVKESLKNMTETVVNVTIPRFKIVSEKTTLTLRSNKDMYQLLTLSKLLNVATPPDLQITSMIMVNQVEVNEKKVKHVSLAAGSGRSVGDVENFVCNRPFLFMVLLDGISMLGGIVETLPSVT</sequence>
<dbReference type="InterPro" id="IPR000215">
    <property type="entry name" value="Serpin_fam"/>
</dbReference>
<organism evidence="7 8">
    <name type="scientific">Leptotrombidium deliense</name>
    <dbReference type="NCBI Taxonomy" id="299467"/>
    <lineage>
        <taxon>Eukaryota</taxon>
        <taxon>Metazoa</taxon>
        <taxon>Ecdysozoa</taxon>
        <taxon>Arthropoda</taxon>
        <taxon>Chelicerata</taxon>
        <taxon>Arachnida</taxon>
        <taxon>Acari</taxon>
        <taxon>Acariformes</taxon>
        <taxon>Trombidiformes</taxon>
        <taxon>Prostigmata</taxon>
        <taxon>Anystina</taxon>
        <taxon>Parasitengona</taxon>
        <taxon>Trombiculoidea</taxon>
        <taxon>Trombiculidae</taxon>
        <taxon>Leptotrombidium</taxon>
    </lineage>
</organism>
<dbReference type="SUPFAM" id="SSF56574">
    <property type="entry name" value="Serpins"/>
    <property type="match status" value="1"/>
</dbReference>
<feature type="domain" description="Serpin" evidence="6">
    <location>
        <begin position="110"/>
        <end position="383"/>
    </location>
</feature>
<dbReference type="GO" id="GO:0004867">
    <property type="term" value="F:serine-type endopeptidase inhibitor activity"/>
    <property type="evidence" value="ECO:0007669"/>
    <property type="project" value="UniProtKB-KW"/>
</dbReference>
<dbReference type="InterPro" id="IPR042185">
    <property type="entry name" value="Serpin_sf_2"/>
</dbReference>
<evidence type="ECO:0000256" key="3">
    <source>
        <dbReference type="ARBA" id="ARBA00022900"/>
    </source>
</evidence>
<dbReference type="Gene3D" id="3.30.497.10">
    <property type="entry name" value="Antithrombin, subunit I, domain 2"/>
    <property type="match status" value="1"/>
</dbReference>
<evidence type="ECO:0000256" key="2">
    <source>
        <dbReference type="ARBA" id="ARBA00022690"/>
    </source>
</evidence>
<comment type="similarity">
    <text evidence="1">Belongs to the serpin family.</text>
</comment>
<gene>
    <name evidence="7" type="ORF">B4U80_13343</name>
</gene>
<evidence type="ECO:0000256" key="1">
    <source>
        <dbReference type="ARBA" id="ARBA00009500"/>
    </source>
</evidence>
<feature type="signal peptide" evidence="5">
    <location>
        <begin position="1"/>
        <end position="18"/>
    </location>
</feature>
<evidence type="ECO:0000313" key="7">
    <source>
        <dbReference type="EMBL" id="RWS23609.1"/>
    </source>
</evidence>
<comment type="caution">
    <text evidence="7">The sequence shown here is derived from an EMBL/GenBank/DDBJ whole genome shotgun (WGS) entry which is preliminary data.</text>
</comment>
<dbReference type="GO" id="GO:0005615">
    <property type="term" value="C:extracellular space"/>
    <property type="evidence" value="ECO:0007669"/>
    <property type="project" value="InterPro"/>
</dbReference>
<keyword evidence="2" id="KW-0646">Protease inhibitor</keyword>
<reference evidence="7 8" key="1">
    <citation type="journal article" date="2018" name="Gigascience">
        <title>Genomes of trombidid mites reveal novel predicted allergens and laterally-transferred genes associated with secondary metabolism.</title>
        <authorList>
            <person name="Dong X."/>
            <person name="Chaisiri K."/>
            <person name="Xia D."/>
            <person name="Armstrong S.D."/>
            <person name="Fang Y."/>
            <person name="Donnelly M.J."/>
            <person name="Kadowaki T."/>
            <person name="McGarry J.W."/>
            <person name="Darby A.C."/>
            <person name="Makepeace B.L."/>
        </authorList>
    </citation>
    <scope>NUCLEOTIDE SEQUENCE [LARGE SCALE GENOMIC DNA]</scope>
    <source>
        <strain evidence="7">UoL-UT</strain>
    </source>
</reference>
<dbReference type="EMBL" id="NCKV01006156">
    <property type="protein sequence ID" value="RWS23609.1"/>
    <property type="molecule type" value="Genomic_DNA"/>
</dbReference>
<protein>
    <submittedName>
        <fullName evidence="7">Proteinase inhibitor I4 serpin-like protein</fullName>
    </submittedName>
</protein>
<dbReference type="VEuPathDB" id="VectorBase:LDEU008431"/>
<name>A0A443S7S4_9ACAR</name>
<dbReference type="OrthoDB" id="671595at2759"/>
<dbReference type="PANTHER" id="PTHR11461:SF211">
    <property type="entry name" value="GH10112P-RELATED"/>
    <property type="match status" value="1"/>
</dbReference>
<keyword evidence="5" id="KW-0732">Signal</keyword>
<accession>A0A443S7S4</accession>